<feature type="region of interest" description="Disordered" evidence="1">
    <location>
        <begin position="121"/>
        <end position="140"/>
    </location>
</feature>
<accession>A0A6G9RY05</accession>
<feature type="compositionally biased region" description="Polar residues" evidence="1">
    <location>
        <begin position="127"/>
        <end position="140"/>
    </location>
</feature>
<reference evidence="2 3" key="1">
    <citation type="journal article" date="2020" name="Genes (Basel)">
        <title>Comparative Genomics of Two New HF1-like Haloviruses.</title>
        <authorList>
            <person name="Dyall-Smith M."/>
            <person name="Tang S.L."/>
            <person name="Russ B."/>
            <person name="Chiang P.W."/>
            <person name="Pfeiffer F."/>
        </authorList>
    </citation>
    <scope>NUCLEOTIDE SEQUENCE [LARGE SCALE GENOMIC DNA]</scope>
</reference>
<dbReference type="EMBL" id="MN901521">
    <property type="protein sequence ID" value="QIR31238.1"/>
    <property type="molecule type" value="Genomic_DNA"/>
</dbReference>
<proteinExistence type="predicted"/>
<evidence type="ECO:0000313" key="2">
    <source>
        <dbReference type="EMBL" id="QIR31238.1"/>
    </source>
</evidence>
<protein>
    <submittedName>
        <fullName evidence="2">Uncharacterized protein</fullName>
    </submittedName>
</protein>
<dbReference type="Proteomes" id="UP000501054">
    <property type="component" value="Segment"/>
</dbReference>
<sequence>MHIPVLNQMEETYIPNLYDLTLMKEDFGLMGEEDTLQTVFLSWFNGGFVAMTGLSRGGKDMVVDAADYCTMGDFVFKVPDSTSKTDLYMKEDQMNSARVHRYPDIATLQDKQHLEEIMKRHGEGKSATHSRALGTSGQTESFELKPPDAFVLFVASDNQQVDLNDYPELRNRALVVSIDASEELTKEVNERQARQEAGLVEYNFTEDERDEIRRYVSGIPVKMFSSDDGPNGGTLNPVSVALNNQNPLPQHFTEARQDFPRLLDFCRSVALFHYKDRMTPALPDRKETATLLITPADVWYAMRIFGEQMILSALNLREIDFEMLSMLRESNSGYSKAEIQMEMRDRGFNITNRDVHSALNNMLTKGYVRKDQNENPVMWKASEFAAQAKRDVSLNWEEIVEDTKETARKALPDDIAEEYIERYCEGDGLFVTHPFTGEKLNITKYNILEEKVEEATEQEEDVFSQDLYGGGDDADESDDADDTDDAGAEQAFAGGTLG</sequence>
<feature type="region of interest" description="Disordered" evidence="1">
    <location>
        <begin position="454"/>
        <end position="498"/>
    </location>
</feature>
<evidence type="ECO:0000313" key="3">
    <source>
        <dbReference type="Proteomes" id="UP000501054"/>
    </source>
</evidence>
<keyword evidence="3" id="KW-1185">Reference proteome</keyword>
<name>A0A6G9RY05_9CAUD</name>
<evidence type="ECO:0000256" key="1">
    <source>
        <dbReference type="SAM" id="MobiDB-lite"/>
    </source>
</evidence>
<feature type="compositionally biased region" description="Acidic residues" evidence="1">
    <location>
        <begin position="472"/>
        <end position="487"/>
    </location>
</feature>
<organism evidence="2 3">
    <name type="scientific">Halorubrum virus Serpecor1</name>
    <dbReference type="NCBI Taxonomy" id="2721757"/>
    <lineage>
        <taxon>Viruses</taxon>
        <taxon>Duplodnaviria</taxon>
        <taxon>Heunggongvirae</taxon>
        <taxon>Uroviricota</taxon>
        <taxon>Caudoviricetes</taxon>
        <taxon>Thumleimavirales</taxon>
        <taxon>Hafunaviridae</taxon>
        <taxon>Haloferacalesvirus</taxon>
        <taxon>Haloferacalesvirus serpentinense</taxon>
        <taxon>Haloferacalesvirus Serpecor1</taxon>
    </lineage>
</organism>
<gene>
    <name evidence="2" type="ORF">HrrSp1_370</name>
</gene>